<gene>
    <name evidence="2" type="ORF">CDAR_542031</name>
</gene>
<feature type="transmembrane region" description="Helical" evidence="1">
    <location>
        <begin position="58"/>
        <end position="78"/>
    </location>
</feature>
<name>A0AAV4UUN1_9ARAC</name>
<keyword evidence="1" id="KW-0472">Membrane</keyword>
<sequence>MVVCRQHSKPRMVFATLQAYISTGYCLQYGGMSATFYAPYGFRYTSSLYFNRILLTTWWYVGNILRPVWFSLHFKLIFQQDIAYNMVVCRQYSTPRMVFATLQAYISTD</sequence>
<evidence type="ECO:0000313" key="3">
    <source>
        <dbReference type="Proteomes" id="UP001054837"/>
    </source>
</evidence>
<keyword evidence="1" id="KW-1133">Transmembrane helix</keyword>
<feature type="transmembrane region" description="Helical" evidence="1">
    <location>
        <begin position="12"/>
        <end position="38"/>
    </location>
</feature>
<keyword evidence="3" id="KW-1185">Reference proteome</keyword>
<evidence type="ECO:0000313" key="2">
    <source>
        <dbReference type="EMBL" id="GIY61439.1"/>
    </source>
</evidence>
<comment type="caution">
    <text evidence="2">The sequence shown here is derived from an EMBL/GenBank/DDBJ whole genome shotgun (WGS) entry which is preliminary data.</text>
</comment>
<proteinExistence type="predicted"/>
<reference evidence="2 3" key="1">
    <citation type="submission" date="2021-06" db="EMBL/GenBank/DDBJ databases">
        <title>Caerostris darwini draft genome.</title>
        <authorList>
            <person name="Kono N."/>
            <person name="Arakawa K."/>
        </authorList>
    </citation>
    <scope>NUCLEOTIDE SEQUENCE [LARGE SCALE GENOMIC DNA]</scope>
</reference>
<protein>
    <submittedName>
        <fullName evidence="2">Uncharacterized protein</fullName>
    </submittedName>
</protein>
<accession>A0AAV4UUN1</accession>
<keyword evidence="1" id="KW-0812">Transmembrane</keyword>
<dbReference type="EMBL" id="BPLQ01011939">
    <property type="protein sequence ID" value="GIY61439.1"/>
    <property type="molecule type" value="Genomic_DNA"/>
</dbReference>
<organism evidence="2 3">
    <name type="scientific">Caerostris darwini</name>
    <dbReference type="NCBI Taxonomy" id="1538125"/>
    <lineage>
        <taxon>Eukaryota</taxon>
        <taxon>Metazoa</taxon>
        <taxon>Ecdysozoa</taxon>
        <taxon>Arthropoda</taxon>
        <taxon>Chelicerata</taxon>
        <taxon>Arachnida</taxon>
        <taxon>Araneae</taxon>
        <taxon>Araneomorphae</taxon>
        <taxon>Entelegynae</taxon>
        <taxon>Araneoidea</taxon>
        <taxon>Araneidae</taxon>
        <taxon>Caerostris</taxon>
    </lineage>
</organism>
<evidence type="ECO:0000256" key="1">
    <source>
        <dbReference type="SAM" id="Phobius"/>
    </source>
</evidence>
<dbReference type="AlphaFoldDB" id="A0AAV4UUN1"/>
<dbReference type="Proteomes" id="UP001054837">
    <property type="component" value="Unassembled WGS sequence"/>
</dbReference>